<feature type="transmembrane region" description="Helical" evidence="5">
    <location>
        <begin position="29"/>
        <end position="46"/>
    </location>
</feature>
<accession>A0A178JBD1</accession>
<keyword evidence="2 5" id="KW-0812">Transmembrane</keyword>
<keyword evidence="4 5" id="KW-0472">Membrane</keyword>
<dbReference type="EMBL" id="CP053541">
    <property type="protein sequence ID" value="QJY37745.1"/>
    <property type="molecule type" value="Genomic_DNA"/>
</dbReference>
<evidence type="ECO:0000256" key="2">
    <source>
        <dbReference type="ARBA" id="ARBA00022692"/>
    </source>
</evidence>
<comment type="subcellular location">
    <subcellularLocation>
        <location evidence="1">Membrane</location>
        <topology evidence="1">Multi-pass membrane protein</topology>
    </subcellularLocation>
</comment>
<gene>
    <name evidence="7" type="ORF">AZ468_12920</name>
    <name evidence="8" type="ORF">HOO69_14705</name>
</gene>
<evidence type="ECO:0000256" key="4">
    <source>
        <dbReference type="ARBA" id="ARBA00023136"/>
    </source>
</evidence>
<dbReference type="Pfam" id="PF04932">
    <property type="entry name" value="Wzy_C"/>
    <property type="match status" value="1"/>
</dbReference>
<dbReference type="PANTHER" id="PTHR37422:SF17">
    <property type="entry name" value="O-ANTIGEN LIGASE"/>
    <property type="match status" value="1"/>
</dbReference>
<dbReference type="Proteomes" id="UP000501443">
    <property type="component" value="Chromosome 1"/>
</dbReference>
<dbReference type="GO" id="GO:0016874">
    <property type="term" value="F:ligase activity"/>
    <property type="evidence" value="ECO:0007669"/>
    <property type="project" value="UniProtKB-KW"/>
</dbReference>
<feature type="transmembrane region" description="Helical" evidence="5">
    <location>
        <begin position="218"/>
        <end position="234"/>
    </location>
</feature>
<keyword evidence="7" id="KW-0436">Ligase</keyword>
<evidence type="ECO:0000313" key="9">
    <source>
        <dbReference type="Proteomes" id="UP000094761"/>
    </source>
</evidence>
<organism evidence="7 9">
    <name type="scientific">Vibrio europaeus</name>
    <dbReference type="NCBI Taxonomy" id="300876"/>
    <lineage>
        <taxon>Bacteria</taxon>
        <taxon>Pseudomonadati</taxon>
        <taxon>Pseudomonadota</taxon>
        <taxon>Gammaproteobacteria</taxon>
        <taxon>Vibrionales</taxon>
        <taxon>Vibrionaceae</taxon>
        <taxon>Vibrio</taxon>
        <taxon>Vibrio oreintalis group</taxon>
    </lineage>
</organism>
<evidence type="ECO:0000256" key="1">
    <source>
        <dbReference type="ARBA" id="ARBA00004141"/>
    </source>
</evidence>
<feature type="transmembrane region" description="Helical" evidence="5">
    <location>
        <begin position="145"/>
        <end position="165"/>
    </location>
</feature>
<dbReference type="InterPro" id="IPR007016">
    <property type="entry name" value="O-antigen_ligase-rel_domated"/>
</dbReference>
<dbReference type="EMBL" id="LUAX01000004">
    <property type="protein sequence ID" value="OAM98887.1"/>
    <property type="molecule type" value="Genomic_DNA"/>
</dbReference>
<proteinExistence type="predicted"/>
<sequence length="409" mass="45990">MLSHKSYEFYMSWIMLLVPALLLTTNNFSVAFIAIAILLSLGYLYFNRYSVAISKFDIIVTLCLSIYFFGAIPIAIYDGTTARYFQGGGRLILCIPIYYALKTYLSKNSSNYRVYFEIGLIIGTFGAFLLAYYQYFILNMPRVDGFLFSINFGYLACSLSFLALTFSFESKLKVLLIAGFVLSVIATVFTYTRGAIFAIPLLLAILVTINISKAKKRHIILGCITLFVVVFTLYKQSTNFKSRIDYTYQEFGLIASGNIGSATSSGYRLQYWYGAFEAFKASPVIGLPYSQREELNHQLYLDKKISEGASTITRGHAHNQYFEMLATNGLFGLLSIIGILVAPLFIFFQHHIKYKTNWSLSATLFVSGFAIYGLTEVPLTANLIGSFYGFMLAVFFAIIASEKHNKSVH</sequence>
<reference evidence="7 9" key="1">
    <citation type="submission" date="2016-03" db="EMBL/GenBank/DDBJ databases">
        <title>Draft genome sequence of the Vibrio tubiashii subs. europaeus.</title>
        <authorList>
            <person name="Spinard E."/>
            <person name="Dubert J."/>
            <person name="Nelson D.R."/>
            <person name="Barja J.L."/>
        </authorList>
    </citation>
    <scope>NUCLEOTIDE SEQUENCE [LARGE SCALE GENOMIC DNA]</scope>
    <source>
        <strain evidence="9">PP-638</strain>
        <strain evidence="7">PP2-638</strain>
    </source>
</reference>
<feature type="domain" description="O-antigen ligase-related" evidence="6">
    <location>
        <begin position="179"/>
        <end position="336"/>
    </location>
</feature>
<reference evidence="8 10" key="2">
    <citation type="submission" date="2020-05" db="EMBL/GenBank/DDBJ databases">
        <title>First description outside Europe of the emergent pathogen for shellfish aquaculture Vibrio europaeus.</title>
        <authorList>
            <person name="Dubert J."/>
            <person name="Rojas R."/>
        </authorList>
    </citation>
    <scope>NUCLEOTIDE SEQUENCE [LARGE SCALE GENOMIC DNA]</scope>
    <source>
        <strain evidence="8 10">NPI-1</strain>
    </source>
</reference>
<dbReference type="GO" id="GO:0016020">
    <property type="term" value="C:membrane"/>
    <property type="evidence" value="ECO:0007669"/>
    <property type="project" value="UniProtKB-SubCell"/>
</dbReference>
<feature type="transmembrane region" description="Helical" evidence="5">
    <location>
        <begin position="58"/>
        <end position="77"/>
    </location>
</feature>
<name>A0A178JBD1_9VIBR</name>
<dbReference type="OrthoDB" id="8576060at2"/>
<dbReference type="PANTHER" id="PTHR37422">
    <property type="entry name" value="TEICHURONIC ACID BIOSYNTHESIS PROTEIN TUAE"/>
    <property type="match status" value="1"/>
</dbReference>
<evidence type="ECO:0000259" key="6">
    <source>
        <dbReference type="Pfam" id="PF04932"/>
    </source>
</evidence>
<feature type="transmembrane region" description="Helical" evidence="5">
    <location>
        <begin position="381"/>
        <end position="400"/>
    </location>
</feature>
<evidence type="ECO:0000313" key="8">
    <source>
        <dbReference type="EMBL" id="QJY37745.1"/>
    </source>
</evidence>
<feature type="transmembrane region" description="Helical" evidence="5">
    <location>
        <begin position="113"/>
        <end position="133"/>
    </location>
</feature>
<dbReference type="InterPro" id="IPR051533">
    <property type="entry name" value="WaaL-like"/>
</dbReference>
<evidence type="ECO:0000313" key="10">
    <source>
        <dbReference type="Proteomes" id="UP000501443"/>
    </source>
</evidence>
<evidence type="ECO:0000256" key="3">
    <source>
        <dbReference type="ARBA" id="ARBA00022989"/>
    </source>
</evidence>
<feature type="transmembrane region" description="Helical" evidence="5">
    <location>
        <begin position="329"/>
        <end position="348"/>
    </location>
</feature>
<dbReference type="AlphaFoldDB" id="A0A178JBD1"/>
<dbReference type="Proteomes" id="UP000094761">
    <property type="component" value="Unassembled WGS sequence"/>
</dbReference>
<feature type="transmembrane region" description="Helical" evidence="5">
    <location>
        <begin position="83"/>
        <end position="101"/>
    </location>
</feature>
<protein>
    <submittedName>
        <fullName evidence="7 8">Ligase</fullName>
    </submittedName>
</protein>
<keyword evidence="3 5" id="KW-1133">Transmembrane helix</keyword>
<evidence type="ECO:0000313" key="7">
    <source>
        <dbReference type="EMBL" id="OAM98887.1"/>
    </source>
</evidence>
<feature type="transmembrane region" description="Helical" evidence="5">
    <location>
        <begin position="172"/>
        <end position="189"/>
    </location>
</feature>
<evidence type="ECO:0000256" key="5">
    <source>
        <dbReference type="SAM" id="Phobius"/>
    </source>
</evidence>